<accession>A0A6A2VFR4</accession>
<dbReference type="Pfam" id="PF13556">
    <property type="entry name" value="HTH_30"/>
    <property type="match status" value="1"/>
</dbReference>
<name>A0A6A2VFR4_9BIFI</name>
<evidence type="ECO:0000256" key="1">
    <source>
        <dbReference type="ARBA" id="ARBA00006754"/>
    </source>
</evidence>
<feature type="domain" description="CdaR GGDEF-like" evidence="4">
    <location>
        <begin position="109"/>
        <end position="223"/>
    </location>
</feature>
<feature type="domain" description="PucR C-terminal helix-turn-helix" evidence="3">
    <location>
        <begin position="276"/>
        <end position="331"/>
    </location>
</feature>
<dbReference type="PANTHER" id="PTHR33744">
    <property type="entry name" value="CARBOHYDRATE DIACID REGULATOR"/>
    <property type="match status" value="1"/>
</dbReference>
<dbReference type="Gene3D" id="3.30.70.2730">
    <property type="match status" value="1"/>
</dbReference>
<organism evidence="5 6">
    <name type="scientific">Bifidobacterium apri</name>
    <dbReference type="NCBI Taxonomy" id="1769423"/>
    <lineage>
        <taxon>Bacteria</taxon>
        <taxon>Bacillati</taxon>
        <taxon>Actinomycetota</taxon>
        <taxon>Actinomycetes</taxon>
        <taxon>Bifidobacteriales</taxon>
        <taxon>Bifidobacteriaceae</taxon>
        <taxon>Bifidobacterium</taxon>
    </lineage>
</organism>
<dbReference type="InterPro" id="IPR025736">
    <property type="entry name" value="PucR_C-HTH_dom"/>
</dbReference>
<protein>
    <submittedName>
        <fullName evidence="5">Transcriptional regulator</fullName>
    </submittedName>
</protein>
<dbReference type="AlphaFoldDB" id="A0A6A2VFR4"/>
<evidence type="ECO:0000313" key="5">
    <source>
        <dbReference type="EMBL" id="KAB8299579.1"/>
    </source>
</evidence>
<evidence type="ECO:0000256" key="2">
    <source>
        <dbReference type="SAM" id="MobiDB-lite"/>
    </source>
</evidence>
<dbReference type="Gene3D" id="1.20.5.5100">
    <property type="match status" value="1"/>
</dbReference>
<reference evidence="5 6" key="1">
    <citation type="submission" date="2019-09" db="EMBL/GenBank/DDBJ databases">
        <title>Characterization of the phylogenetic diversity of two novel species belonging to the genus Bifidobacterium: Bifidobacterium cebidarum sp. nov. and Bifidobacterium leontopitheci sp. nov.</title>
        <authorList>
            <person name="Lugli G.A."/>
            <person name="Duranti S."/>
            <person name="Milani C."/>
            <person name="Turroni F."/>
            <person name="Ventura M."/>
        </authorList>
    </citation>
    <scope>NUCLEOTIDE SEQUENCE [LARGE SCALE GENOMIC DNA]</scope>
    <source>
        <strain evidence="5 6">DSM 100238</strain>
    </source>
</reference>
<dbReference type="Pfam" id="PF17853">
    <property type="entry name" value="GGDEF_2"/>
    <property type="match status" value="1"/>
</dbReference>
<dbReference type="InterPro" id="IPR041522">
    <property type="entry name" value="CdaR_GGDEF"/>
</dbReference>
<dbReference type="RefSeq" id="WP_167511005.1">
    <property type="nucleotide sequence ID" value="NZ_JBHLXF010000010.1"/>
</dbReference>
<dbReference type="InterPro" id="IPR051448">
    <property type="entry name" value="CdaR-like_regulators"/>
</dbReference>
<dbReference type="PANTHER" id="PTHR33744:SF7">
    <property type="entry name" value="PUCR FAMILY TRANSCRIPTIONAL REGULATOR"/>
    <property type="match status" value="1"/>
</dbReference>
<dbReference type="Proteomes" id="UP000440041">
    <property type="component" value="Unassembled WGS sequence"/>
</dbReference>
<feature type="region of interest" description="Disordered" evidence="2">
    <location>
        <begin position="37"/>
        <end position="90"/>
    </location>
</feature>
<dbReference type="Gene3D" id="1.10.10.2840">
    <property type="entry name" value="PucR C-terminal helix-turn-helix domain"/>
    <property type="match status" value="1"/>
</dbReference>
<comment type="similarity">
    <text evidence="1">Belongs to the CdaR family.</text>
</comment>
<comment type="caution">
    <text evidence="5">The sequence shown here is derived from an EMBL/GenBank/DDBJ whole genome shotgun (WGS) entry which is preliminary data.</text>
</comment>
<evidence type="ECO:0000313" key="6">
    <source>
        <dbReference type="Proteomes" id="UP000440041"/>
    </source>
</evidence>
<dbReference type="InterPro" id="IPR042070">
    <property type="entry name" value="PucR_C-HTH_sf"/>
</dbReference>
<proteinExistence type="inferred from homology"/>
<feature type="compositionally biased region" description="Low complexity" evidence="2">
    <location>
        <begin position="53"/>
        <end position="81"/>
    </location>
</feature>
<keyword evidence="6" id="KW-1185">Reference proteome</keyword>
<evidence type="ECO:0000259" key="4">
    <source>
        <dbReference type="Pfam" id="PF17853"/>
    </source>
</evidence>
<sequence>MVSASVRPGSGSDRGDMLDLLMARLAALLGDDVLERDEPAGVDGADAADESAETAQTAEAARTSDTVTTSTTSATSAIADSKAPRSPRPADARSLLESIVFACLAESTDDERVVSLMHMLGWPAQFVCCSIAGTPPSRDVAACAASIRGHLRPHADGTPQDCLIGEHDGHLVALVRVDDGTSPDEVARIAEACFDGHEPICLGPTRQNADGASRAIRAAINALFALKACTREVPQPMRCEDLLPERALMGDEDARDELVTSIYQALKGDNPNDPTLQTVSIFLDSGASLDATARTLSVHPNTVRYRLKRATEICGWDATDTREAYVLSTAITLGRLRDAGLWRDNGFQQV</sequence>
<dbReference type="EMBL" id="WBSO01000003">
    <property type="protein sequence ID" value="KAB8299579.1"/>
    <property type="molecule type" value="Genomic_DNA"/>
</dbReference>
<gene>
    <name evidence="5" type="ORF">DSM100238_0613</name>
</gene>
<evidence type="ECO:0000259" key="3">
    <source>
        <dbReference type="Pfam" id="PF13556"/>
    </source>
</evidence>